<comment type="caution">
    <text evidence="1">The sequence shown here is derived from an EMBL/GenBank/DDBJ whole genome shotgun (WGS) entry which is preliminary data.</text>
</comment>
<reference evidence="1" key="1">
    <citation type="journal article" date="2023" name="IScience">
        <title>Live-bearing cockroach genome reveals convergent evolutionary mechanisms linked to viviparity in insects and beyond.</title>
        <authorList>
            <person name="Fouks B."/>
            <person name="Harrison M.C."/>
            <person name="Mikhailova A.A."/>
            <person name="Marchal E."/>
            <person name="English S."/>
            <person name="Carruthers M."/>
            <person name="Jennings E.C."/>
            <person name="Chiamaka E.L."/>
            <person name="Frigard R.A."/>
            <person name="Pippel M."/>
            <person name="Attardo G.M."/>
            <person name="Benoit J.B."/>
            <person name="Bornberg-Bauer E."/>
            <person name="Tobe S.S."/>
        </authorList>
    </citation>
    <scope>NUCLEOTIDE SEQUENCE</scope>
    <source>
        <strain evidence="1">Stay&amp;Tobe</strain>
    </source>
</reference>
<proteinExistence type="predicted"/>
<dbReference type="EMBL" id="JASPKZ010009819">
    <property type="protein sequence ID" value="KAJ9575844.1"/>
    <property type="molecule type" value="Genomic_DNA"/>
</dbReference>
<feature type="non-terminal residue" evidence="1">
    <location>
        <position position="57"/>
    </location>
</feature>
<dbReference type="Proteomes" id="UP001233999">
    <property type="component" value="Unassembled WGS sequence"/>
</dbReference>
<sequence length="57" mass="6484">LTLLTIFNIRHWCRVQALNSTLILITKKLTGVQLSLTAMKVYESAAQLYRHREPASA</sequence>
<feature type="non-terminal residue" evidence="1">
    <location>
        <position position="1"/>
    </location>
</feature>
<protein>
    <submittedName>
        <fullName evidence="1">Uncharacterized protein</fullName>
    </submittedName>
</protein>
<dbReference type="AlphaFoldDB" id="A0AAD7Z8C9"/>
<name>A0AAD7Z8C9_DIPPU</name>
<accession>A0AAD7Z8C9</accession>
<evidence type="ECO:0000313" key="1">
    <source>
        <dbReference type="EMBL" id="KAJ9575844.1"/>
    </source>
</evidence>
<gene>
    <name evidence="1" type="ORF">L9F63_007302</name>
</gene>
<evidence type="ECO:0000313" key="2">
    <source>
        <dbReference type="Proteomes" id="UP001233999"/>
    </source>
</evidence>
<organism evidence="1 2">
    <name type="scientific">Diploptera punctata</name>
    <name type="common">Pacific beetle cockroach</name>
    <dbReference type="NCBI Taxonomy" id="6984"/>
    <lineage>
        <taxon>Eukaryota</taxon>
        <taxon>Metazoa</taxon>
        <taxon>Ecdysozoa</taxon>
        <taxon>Arthropoda</taxon>
        <taxon>Hexapoda</taxon>
        <taxon>Insecta</taxon>
        <taxon>Pterygota</taxon>
        <taxon>Neoptera</taxon>
        <taxon>Polyneoptera</taxon>
        <taxon>Dictyoptera</taxon>
        <taxon>Blattodea</taxon>
        <taxon>Blaberoidea</taxon>
        <taxon>Blaberidae</taxon>
        <taxon>Diplopterinae</taxon>
        <taxon>Diploptera</taxon>
    </lineage>
</organism>
<reference evidence="1" key="2">
    <citation type="submission" date="2023-05" db="EMBL/GenBank/DDBJ databases">
        <authorList>
            <person name="Fouks B."/>
        </authorList>
    </citation>
    <scope>NUCLEOTIDE SEQUENCE</scope>
    <source>
        <strain evidence="1">Stay&amp;Tobe</strain>
        <tissue evidence="1">Testes</tissue>
    </source>
</reference>
<keyword evidence="2" id="KW-1185">Reference proteome</keyword>